<evidence type="ECO:0000256" key="5">
    <source>
        <dbReference type="ARBA" id="ARBA00043266"/>
    </source>
</evidence>
<dbReference type="PANTHER" id="PTHR19367:SF18">
    <property type="entry name" value="T CELL RECEPTOR ALPHA VARIABLE 16"/>
    <property type="match status" value="1"/>
</dbReference>
<evidence type="ECO:0000313" key="10">
    <source>
        <dbReference type="Proteomes" id="UP001311232"/>
    </source>
</evidence>
<evidence type="ECO:0000313" key="9">
    <source>
        <dbReference type="EMBL" id="KAK5608078.1"/>
    </source>
</evidence>
<keyword evidence="1 7" id="KW-0732">Signal</keyword>
<comment type="caution">
    <text evidence="9">The sequence shown here is derived from an EMBL/GenBank/DDBJ whole genome shotgun (WGS) entry which is preliminary data.</text>
</comment>
<dbReference type="InterPro" id="IPR007110">
    <property type="entry name" value="Ig-like_dom"/>
</dbReference>
<dbReference type="Proteomes" id="UP001311232">
    <property type="component" value="Unassembled WGS sequence"/>
</dbReference>
<name>A0AAV9RGD6_9TELE</name>
<dbReference type="Gene3D" id="2.60.40.10">
    <property type="entry name" value="Immunoglobulins"/>
    <property type="match status" value="1"/>
</dbReference>
<organism evidence="9 10">
    <name type="scientific">Crenichthys baileyi</name>
    <name type="common">White River springfish</name>
    <dbReference type="NCBI Taxonomy" id="28760"/>
    <lineage>
        <taxon>Eukaryota</taxon>
        <taxon>Metazoa</taxon>
        <taxon>Chordata</taxon>
        <taxon>Craniata</taxon>
        <taxon>Vertebrata</taxon>
        <taxon>Euteleostomi</taxon>
        <taxon>Actinopterygii</taxon>
        <taxon>Neopterygii</taxon>
        <taxon>Teleostei</taxon>
        <taxon>Neoteleostei</taxon>
        <taxon>Acanthomorphata</taxon>
        <taxon>Ovalentaria</taxon>
        <taxon>Atherinomorphae</taxon>
        <taxon>Cyprinodontiformes</taxon>
        <taxon>Goodeidae</taxon>
        <taxon>Crenichthys</taxon>
    </lineage>
</organism>
<evidence type="ECO:0000256" key="6">
    <source>
        <dbReference type="SAM" id="MobiDB-lite"/>
    </source>
</evidence>
<keyword evidence="3" id="KW-0675">Receptor</keyword>
<proteinExistence type="predicted"/>
<feature type="compositionally biased region" description="Low complexity" evidence="6">
    <location>
        <begin position="240"/>
        <end position="253"/>
    </location>
</feature>
<keyword evidence="2" id="KW-1064">Adaptive immunity</keyword>
<keyword evidence="5" id="KW-1279">T cell receptor</keyword>
<dbReference type="InterPro" id="IPR036179">
    <property type="entry name" value="Ig-like_dom_sf"/>
</dbReference>
<sequence>MEHWLWIILAALFFECKGDTVKQPEGEVVAAEGETLTLECTFETSDTFPYLFWYQQKEKSYPKYILKRYAKNAENAPEFSKDRFNADLSIEPTKKSVNLKIQDLHLSDSAVYYCALQPTVTGNTRTLYKNLQSKDKTIIYYTHQRALQPGVTDRCSCNRCLSSKPNQRGFIRSWNLEGGTCSSFLPAWKPDPALITMRQNPGFPSSCSPCDARASVGNNSLPLQPPFHSYLQPHSSEITSASPDLSSRSSPESVKLNIRQNKLTTETLGHNYWVPFDIKGFYSDSMIQFSSH</sequence>
<dbReference type="InterPro" id="IPR013106">
    <property type="entry name" value="Ig_V-set"/>
</dbReference>
<protein>
    <recommendedName>
        <fullName evidence="8">Ig-like domain-containing protein</fullName>
    </recommendedName>
</protein>
<accession>A0AAV9RGD6</accession>
<evidence type="ECO:0000256" key="3">
    <source>
        <dbReference type="ARBA" id="ARBA00023170"/>
    </source>
</evidence>
<evidence type="ECO:0000256" key="7">
    <source>
        <dbReference type="SAM" id="SignalP"/>
    </source>
</evidence>
<dbReference type="Pfam" id="PF07686">
    <property type="entry name" value="V-set"/>
    <property type="match status" value="1"/>
</dbReference>
<keyword evidence="4" id="KW-0393">Immunoglobulin domain</keyword>
<evidence type="ECO:0000259" key="8">
    <source>
        <dbReference type="PROSITE" id="PS50835"/>
    </source>
</evidence>
<dbReference type="InterPro" id="IPR051287">
    <property type="entry name" value="TCR_variable_region"/>
</dbReference>
<dbReference type="InterPro" id="IPR013783">
    <property type="entry name" value="Ig-like_fold"/>
</dbReference>
<dbReference type="SMART" id="SM00409">
    <property type="entry name" value="IG"/>
    <property type="match status" value="1"/>
</dbReference>
<dbReference type="InterPro" id="IPR003599">
    <property type="entry name" value="Ig_sub"/>
</dbReference>
<evidence type="ECO:0000256" key="4">
    <source>
        <dbReference type="ARBA" id="ARBA00023319"/>
    </source>
</evidence>
<gene>
    <name evidence="9" type="ORF">CRENBAI_004970</name>
</gene>
<feature type="domain" description="Ig-like" evidence="8">
    <location>
        <begin position="19"/>
        <end position="132"/>
    </location>
</feature>
<dbReference type="PROSITE" id="PS50835">
    <property type="entry name" value="IG_LIKE"/>
    <property type="match status" value="1"/>
</dbReference>
<dbReference type="GO" id="GO:0002250">
    <property type="term" value="P:adaptive immune response"/>
    <property type="evidence" value="ECO:0007669"/>
    <property type="project" value="UniProtKB-KW"/>
</dbReference>
<dbReference type="GO" id="GO:0042101">
    <property type="term" value="C:T cell receptor complex"/>
    <property type="evidence" value="ECO:0007669"/>
    <property type="project" value="UniProtKB-KW"/>
</dbReference>
<feature type="region of interest" description="Disordered" evidence="6">
    <location>
        <begin position="232"/>
        <end position="253"/>
    </location>
</feature>
<feature type="chain" id="PRO_5044024182" description="Ig-like domain-containing protein" evidence="7">
    <location>
        <begin position="19"/>
        <end position="292"/>
    </location>
</feature>
<dbReference type="PANTHER" id="PTHR19367">
    <property type="entry name" value="T-CELL RECEPTOR ALPHA CHAIN V REGION"/>
    <property type="match status" value="1"/>
</dbReference>
<reference evidence="9 10" key="1">
    <citation type="submission" date="2021-06" db="EMBL/GenBank/DDBJ databases">
        <authorList>
            <person name="Palmer J.M."/>
        </authorList>
    </citation>
    <scope>NUCLEOTIDE SEQUENCE [LARGE SCALE GENOMIC DNA]</scope>
    <source>
        <strain evidence="9 10">MEX-2019</strain>
        <tissue evidence="9">Muscle</tissue>
    </source>
</reference>
<dbReference type="SUPFAM" id="SSF48726">
    <property type="entry name" value="Immunoglobulin"/>
    <property type="match status" value="1"/>
</dbReference>
<keyword evidence="5" id="KW-0391">Immunity</keyword>
<dbReference type="AlphaFoldDB" id="A0AAV9RGD6"/>
<dbReference type="EMBL" id="JAHHUM010001860">
    <property type="protein sequence ID" value="KAK5608078.1"/>
    <property type="molecule type" value="Genomic_DNA"/>
</dbReference>
<evidence type="ECO:0000256" key="2">
    <source>
        <dbReference type="ARBA" id="ARBA00023130"/>
    </source>
</evidence>
<dbReference type="SMART" id="SM00406">
    <property type="entry name" value="IGv"/>
    <property type="match status" value="1"/>
</dbReference>
<evidence type="ECO:0000256" key="1">
    <source>
        <dbReference type="ARBA" id="ARBA00022729"/>
    </source>
</evidence>
<feature type="signal peptide" evidence="7">
    <location>
        <begin position="1"/>
        <end position="18"/>
    </location>
</feature>
<keyword evidence="10" id="KW-1185">Reference proteome</keyword>